<dbReference type="EMBL" id="FOEL01000008">
    <property type="protein sequence ID" value="SEQ87093.1"/>
    <property type="molecule type" value="Genomic_DNA"/>
</dbReference>
<protein>
    <submittedName>
        <fullName evidence="2">Uncharacterized protein</fullName>
    </submittedName>
</protein>
<sequence>MWNRNNNTGPGEGLSTLLSYYNKINTAPKLYLSIWMQLSFIILCMSYSKIHSLFLIFCFSKRDTYEINVRKINYFTYSQFYLYSIPLSNVFVFVELISI</sequence>
<reference evidence="2 3" key="1">
    <citation type="submission" date="2016-10" db="EMBL/GenBank/DDBJ databases">
        <authorList>
            <person name="Varghese N."/>
            <person name="Submissions S."/>
        </authorList>
    </citation>
    <scope>NUCLEOTIDE SEQUENCE [LARGE SCALE GENOMIC DNA]</scope>
    <source>
        <strain evidence="2 3">TC-13</strain>
    </source>
</reference>
<dbReference type="Proteomes" id="UP000199410">
    <property type="component" value="Unassembled WGS sequence"/>
</dbReference>
<keyword evidence="1" id="KW-1133">Transmembrane helix</keyword>
<name>A0A1H9JJZ7_9BACI</name>
<comment type="caution">
    <text evidence="2">The sequence shown here is derived from an EMBL/GenBank/DDBJ whole genome shotgun (WGS) entry which is preliminary data.</text>
</comment>
<evidence type="ECO:0000256" key="1">
    <source>
        <dbReference type="SAM" id="Phobius"/>
    </source>
</evidence>
<evidence type="ECO:0000313" key="3">
    <source>
        <dbReference type="Proteomes" id="UP000199410"/>
    </source>
</evidence>
<proteinExistence type="predicted"/>
<gene>
    <name evidence="2" type="ORF">SAMN02787113_02542</name>
</gene>
<evidence type="ECO:0000313" key="2">
    <source>
        <dbReference type="EMBL" id="SEQ87093.1"/>
    </source>
</evidence>
<organism evidence="2 3">
    <name type="scientific">Lysinibacillus fusiformis</name>
    <dbReference type="NCBI Taxonomy" id="28031"/>
    <lineage>
        <taxon>Bacteria</taxon>
        <taxon>Bacillati</taxon>
        <taxon>Bacillota</taxon>
        <taxon>Bacilli</taxon>
        <taxon>Bacillales</taxon>
        <taxon>Bacillaceae</taxon>
        <taxon>Lysinibacillus</taxon>
    </lineage>
</organism>
<dbReference type="AlphaFoldDB" id="A0A1H9JJZ7"/>
<keyword evidence="1" id="KW-0812">Transmembrane</keyword>
<feature type="transmembrane region" description="Helical" evidence="1">
    <location>
        <begin position="34"/>
        <end position="59"/>
    </location>
</feature>
<feature type="transmembrane region" description="Helical" evidence="1">
    <location>
        <begin position="80"/>
        <end position="98"/>
    </location>
</feature>
<keyword evidence="1" id="KW-0472">Membrane</keyword>
<accession>A0A1H9JJZ7</accession>